<organism evidence="2 3">
    <name type="scientific">Helobdella robusta</name>
    <name type="common">Californian leech</name>
    <dbReference type="NCBI Taxonomy" id="6412"/>
    <lineage>
        <taxon>Eukaryota</taxon>
        <taxon>Metazoa</taxon>
        <taxon>Spiralia</taxon>
        <taxon>Lophotrochozoa</taxon>
        <taxon>Annelida</taxon>
        <taxon>Clitellata</taxon>
        <taxon>Hirudinea</taxon>
        <taxon>Rhynchobdellida</taxon>
        <taxon>Glossiphoniidae</taxon>
        <taxon>Helobdella</taxon>
    </lineage>
</organism>
<dbReference type="EMBL" id="AMQM01007999">
    <property type="status" value="NOT_ANNOTATED_CDS"/>
    <property type="molecule type" value="Genomic_DNA"/>
</dbReference>
<dbReference type="EMBL" id="KB097710">
    <property type="protein sequence ID" value="ESN91173.1"/>
    <property type="molecule type" value="Genomic_DNA"/>
</dbReference>
<evidence type="ECO:0000313" key="1">
    <source>
        <dbReference type="EMBL" id="ESN91173.1"/>
    </source>
</evidence>
<dbReference type="AlphaFoldDB" id="T1FHT8"/>
<accession>T1FHT8</accession>
<dbReference type="HOGENOM" id="CLU_2052165_0_0_1"/>
<dbReference type="GO" id="GO:0005739">
    <property type="term" value="C:mitochondrion"/>
    <property type="evidence" value="ECO:0007669"/>
    <property type="project" value="InterPro"/>
</dbReference>
<evidence type="ECO:0000313" key="2">
    <source>
        <dbReference type="EnsemblMetazoa" id="HelroP182145"/>
    </source>
</evidence>
<dbReference type="InParanoid" id="T1FHT8"/>
<protein>
    <submittedName>
        <fullName evidence="1 2">Uncharacterized protein</fullName>
    </submittedName>
</protein>
<dbReference type="GeneID" id="20208387"/>
<sequence length="120" mass="13891">MNSKLNFFVALFRRNFVSIAFPSCVCWSIYADWSHTRNYKLAKAREAIKDSELITQKMPFIRPGALTKDLVNKLVSVGVPMSALVVGWYLDKLNDERYRSYHNKSALYGGRDLKPGERLW</sequence>
<proteinExistence type="predicted"/>
<dbReference type="EnsemblMetazoa" id="HelroT182145">
    <property type="protein sequence ID" value="HelroP182145"/>
    <property type="gene ID" value="HelroG182145"/>
</dbReference>
<keyword evidence="3" id="KW-1185">Reference proteome</keyword>
<dbReference type="KEGG" id="hro:HELRODRAFT_182145"/>
<dbReference type="InterPro" id="IPR012575">
    <property type="entry name" value="NDUB1"/>
</dbReference>
<dbReference type="CTD" id="20208387"/>
<name>T1FHT8_HELRO</name>
<gene>
    <name evidence="2" type="primary">20208387</name>
    <name evidence="1" type="ORF">HELRODRAFT_182145</name>
</gene>
<reference evidence="2" key="3">
    <citation type="submission" date="2015-06" db="UniProtKB">
        <authorList>
            <consortium name="EnsemblMetazoa"/>
        </authorList>
    </citation>
    <scope>IDENTIFICATION</scope>
</reference>
<dbReference type="OrthoDB" id="9923602at2759"/>
<dbReference type="Proteomes" id="UP000015101">
    <property type="component" value="Unassembled WGS sequence"/>
</dbReference>
<dbReference type="Pfam" id="PF08040">
    <property type="entry name" value="NADH_oxidored"/>
    <property type="match status" value="1"/>
</dbReference>
<dbReference type="RefSeq" id="XP_009030697.1">
    <property type="nucleotide sequence ID" value="XM_009032449.1"/>
</dbReference>
<evidence type="ECO:0000313" key="3">
    <source>
        <dbReference type="Proteomes" id="UP000015101"/>
    </source>
</evidence>
<reference evidence="3" key="1">
    <citation type="submission" date="2012-12" db="EMBL/GenBank/DDBJ databases">
        <authorList>
            <person name="Hellsten U."/>
            <person name="Grimwood J."/>
            <person name="Chapman J.A."/>
            <person name="Shapiro H."/>
            <person name="Aerts A."/>
            <person name="Otillar R.P."/>
            <person name="Terry A.Y."/>
            <person name="Boore J.L."/>
            <person name="Simakov O."/>
            <person name="Marletaz F."/>
            <person name="Cho S.-J."/>
            <person name="Edsinger-Gonzales E."/>
            <person name="Havlak P."/>
            <person name="Kuo D.-H."/>
            <person name="Larsson T."/>
            <person name="Lv J."/>
            <person name="Arendt D."/>
            <person name="Savage R."/>
            <person name="Osoegawa K."/>
            <person name="de Jong P."/>
            <person name="Lindberg D.R."/>
            <person name="Seaver E.C."/>
            <person name="Weisblat D.A."/>
            <person name="Putnam N.H."/>
            <person name="Grigoriev I.V."/>
            <person name="Rokhsar D.S."/>
        </authorList>
    </citation>
    <scope>NUCLEOTIDE SEQUENCE</scope>
</reference>
<reference evidence="1 3" key="2">
    <citation type="journal article" date="2013" name="Nature">
        <title>Insights into bilaterian evolution from three spiralian genomes.</title>
        <authorList>
            <person name="Simakov O."/>
            <person name="Marletaz F."/>
            <person name="Cho S.J."/>
            <person name="Edsinger-Gonzales E."/>
            <person name="Havlak P."/>
            <person name="Hellsten U."/>
            <person name="Kuo D.H."/>
            <person name="Larsson T."/>
            <person name="Lv J."/>
            <person name="Arendt D."/>
            <person name="Savage R."/>
            <person name="Osoegawa K."/>
            <person name="de Jong P."/>
            <person name="Grimwood J."/>
            <person name="Chapman J.A."/>
            <person name="Shapiro H."/>
            <person name="Aerts A."/>
            <person name="Otillar R.P."/>
            <person name="Terry A.Y."/>
            <person name="Boore J.L."/>
            <person name="Grigoriev I.V."/>
            <person name="Lindberg D.R."/>
            <person name="Seaver E.C."/>
            <person name="Weisblat D.A."/>
            <person name="Putnam N.H."/>
            <person name="Rokhsar D.S."/>
        </authorList>
    </citation>
    <scope>NUCLEOTIDE SEQUENCE</scope>
</reference>